<dbReference type="EMBL" id="CM055738">
    <property type="protein sequence ID" value="KAJ8004876.1"/>
    <property type="molecule type" value="Genomic_DNA"/>
</dbReference>
<reference evidence="1" key="1">
    <citation type="submission" date="2021-05" db="EMBL/GenBank/DDBJ databases">
        <authorList>
            <person name="Pan Q."/>
            <person name="Jouanno E."/>
            <person name="Zahm M."/>
            <person name="Klopp C."/>
            <person name="Cabau C."/>
            <person name="Louis A."/>
            <person name="Berthelot C."/>
            <person name="Parey E."/>
            <person name="Roest Crollius H."/>
            <person name="Montfort J."/>
            <person name="Robinson-Rechavi M."/>
            <person name="Bouchez O."/>
            <person name="Lampietro C."/>
            <person name="Lopez Roques C."/>
            <person name="Donnadieu C."/>
            <person name="Postlethwait J."/>
            <person name="Bobe J."/>
            <person name="Dillon D."/>
            <person name="Chandos A."/>
            <person name="von Hippel F."/>
            <person name="Guiguen Y."/>
        </authorList>
    </citation>
    <scope>NUCLEOTIDE SEQUENCE</scope>
    <source>
        <strain evidence="1">YG-Jan2019</strain>
    </source>
</reference>
<organism evidence="1 2">
    <name type="scientific">Dallia pectoralis</name>
    <name type="common">Alaska blackfish</name>
    <dbReference type="NCBI Taxonomy" id="75939"/>
    <lineage>
        <taxon>Eukaryota</taxon>
        <taxon>Metazoa</taxon>
        <taxon>Chordata</taxon>
        <taxon>Craniata</taxon>
        <taxon>Vertebrata</taxon>
        <taxon>Euteleostomi</taxon>
        <taxon>Actinopterygii</taxon>
        <taxon>Neopterygii</taxon>
        <taxon>Teleostei</taxon>
        <taxon>Protacanthopterygii</taxon>
        <taxon>Esociformes</taxon>
        <taxon>Umbridae</taxon>
        <taxon>Dallia</taxon>
    </lineage>
</organism>
<protein>
    <submittedName>
        <fullName evidence="1">Uncharacterized protein</fullName>
    </submittedName>
</protein>
<evidence type="ECO:0000313" key="2">
    <source>
        <dbReference type="Proteomes" id="UP001157502"/>
    </source>
</evidence>
<keyword evidence="2" id="KW-1185">Reference proteome</keyword>
<gene>
    <name evidence="1" type="ORF">DPEC_G00140850</name>
</gene>
<dbReference type="Proteomes" id="UP001157502">
    <property type="component" value="Chromosome 11"/>
</dbReference>
<comment type="caution">
    <text evidence="1">The sequence shown here is derived from an EMBL/GenBank/DDBJ whole genome shotgun (WGS) entry which is preliminary data.</text>
</comment>
<accession>A0ACC2GMK2</accession>
<evidence type="ECO:0000313" key="1">
    <source>
        <dbReference type="EMBL" id="KAJ8004876.1"/>
    </source>
</evidence>
<sequence>MPRFEELAAHPSSRHQSPSTSASPDLGNLVAKRYSVLQILGRGSFGTVYVVHDIRSGDKDNLWQHWTVCNQIASSQHLTSLCSLLPHVSCTGECVFAL</sequence>
<name>A0ACC2GMK2_DALPE</name>
<proteinExistence type="predicted"/>